<protein>
    <submittedName>
        <fullName evidence="2">Uncharacterized protein</fullName>
    </submittedName>
</protein>
<keyword evidence="1" id="KW-0732">Signal</keyword>
<name>A0A137PGH1_CONC2</name>
<feature type="signal peptide" evidence="1">
    <location>
        <begin position="1"/>
        <end position="22"/>
    </location>
</feature>
<reference evidence="2 3" key="1">
    <citation type="journal article" date="2015" name="Genome Biol. Evol.">
        <title>Phylogenomic analyses indicate that early fungi evolved digesting cell walls of algal ancestors of land plants.</title>
        <authorList>
            <person name="Chang Y."/>
            <person name="Wang S."/>
            <person name="Sekimoto S."/>
            <person name="Aerts A.L."/>
            <person name="Choi C."/>
            <person name="Clum A."/>
            <person name="LaButti K.M."/>
            <person name="Lindquist E.A."/>
            <person name="Yee Ngan C."/>
            <person name="Ohm R.A."/>
            <person name="Salamov A.A."/>
            <person name="Grigoriev I.V."/>
            <person name="Spatafora J.W."/>
            <person name="Berbee M.L."/>
        </authorList>
    </citation>
    <scope>NUCLEOTIDE SEQUENCE [LARGE SCALE GENOMIC DNA]</scope>
    <source>
        <strain evidence="2 3">NRRL 28638</strain>
    </source>
</reference>
<keyword evidence="3" id="KW-1185">Reference proteome</keyword>
<sequence>MKFASSITSTLLVITSLPLIQGALQDCIITNNCGTNIHCMAYCAGVPDPSPQQVSQTERCVNQCNAGPSGQVQTVCNENCIIINFQGFPNTTFQQGPARTLVPVPYNNPNAMGNSAVSLGSSLLLTGLGLDLAL</sequence>
<evidence type="ECO:0000313" key="2">
    <source>
        <dbReference type="EMBL" id="KXN74097.1"/>
    </source>
</evidence>
<organism evidence="2 3">
    <name type="scientific">Conidiobolus coronatus (strain ATCC 28846 / CBS 209.66 / NRRL 28638)</name>
    <name type="common">Delacroixia coronata</name>
    <dbReference type="NCBI Taxonomy" id="796925"/>
    <lineage>
        <taxon>Eukaryota</taxon>
        <taxon>Fungi</taxon>
        <taxon>Fungi incertae sedis</taxon>
        <taxon>Zoopagomycota</taxon>
        <taxon>Entomophthoromycotina</taxon>
        <taxon>Entomophthoromycetes</taxon>
        <taxon>Entomophthorales</taxon>
        <taxon>Ancylistaceae</taxon>
        <taxon>Conidiobolus</taxon>
    </lineage>
</organism>
<dbReference type="OrthoDB" id="5597238at2759"/>
<feature type="chain" id="PRO_5007294862" evidence="1">
    <location>
        <begin position="23"/>
        <end position="134"/>
    </location>
</feature>
<evidence type="ECO:0000313" key="3">
    <source>
        <dbReference type="Proteomes" id="UP000070444"/>
    </source>
</evidence>
<gene>
    <name evidence="2" type="ORF">CONCODRAFT_76978</name>
</gene>
<dbReference type="EMBL" id="KQ964427">
    <property type="protein sequence ID" value="KXN74097.1"/>
    <property type="molecule type" value="Genomic_DNA"/>
</dbReference>
<dbReference type="Proteomes" id="UP000070444">
    <property type="component" value="Unassembled WGS sequence"/>
</dbReference>
<accession>A0A137PGH1</accession>
<evidence type="ECO:0000256" key="1">
    <source>
        <dbReference type="SAM" id="SignalP"/>
    </source>
</evidence>
<dbReference type="AlphaFoldDB" id="A0A137PGH1"/>
<proteinExistence type="predicted"/>